<dbReference type="RefSeq" id="YP_010648920.1">
    <property type="nucleotide sequence ID" value="NC_070763.1"/>
</dbReference>
<dbReference type="GeneID" id="77924408"/>
<evidence type="ECO:0000256" key="1">
    <source>
        <dbReference type="SAM" id="MobiDB-lite"/>
    </source>
</evidence>
<keyword evidence="3" id="KW-1185">Reference proteome</keyword>
<reference evidence="2 3" key="1">
    <citation type="submission" date="2019-04" db="EMBL/GenBank/DDBJ databases">
        <authorList>
            <person name="Pope W.H."/>
            <person name="Garlena R.A."/>
            <person name="Russell D.A."/>
            <person name="Jacobs-Sera D."/>
            <person name="Hatfull G.F."/>
        </authorList>
    </citation>
    <scope>NUCLEOTIDE SEQUENCE [LARGE SCALE GENOMIC DNA]</scope>
</reference>
<proteinExistence type="predicted"/>
<protein>
    <submittedName>
        <fullName evidence="2">Uncharacterized protein</fullName>
    </submittedName>
</protein>
<name>A0A650EY71_9CAUD</name>
<evidence type="ECO:0000313" key="3">
    <source>
        <dbReference type="Proteomes" id="UP000423482"/>
    </source>
</evidence>
<feature type="region of interest" description="Disordered" evidence="1">
    <location>
        <begin position="1"/>
        <end position="24"/>
    </location>
</feature>
<dbReference type="Proteomes" id="UP000423482">
    <property type="component" value="Segment"/>
</dbReference>
<evidence type="ECO:0000313" key="2">
    <source>
        <dbReference type="EMBL" id="QGT55033.1"/>
    </source>
</evidence>
<organism evidence="2 3">
    <name type="scientific">Gordonia phage Forza</name>
    <dbReference type="NCBI Taxonomy" id="2571247"/>
    <lineage>
        <taxon>Viruses</taxon>
        <taxon>Duplodnaviria</taxon>
        <taxon>Heunggongvirae</taxon>
        <taxon>Uroviricota</taxon>
        <taxon>Caudoviricetes</taxon>
        <taxon>Forzavirus</taxon>
        <taxon>Forzavirus forza</taxon>
    </lineage>
</organism>
<dbReference type="EMBL" id="MK814760">
    <property type="protein sequence ID" value="QGT55033.1"/>
    <property type="molecule type" value="Genomic_DNA"/>
</dbReference>
<accession>A0A650EY71</accession>
<gene>
    <name evidence="2" type="primary">40</name>
    <name evidence="2" type="ORF">SEA_FORZA_40</name>
</gene>
<sequence length="97" mass="10991">MEKKVRVHAMTKISPADGRDPSTLNHTQKKIIVLRNKAMANSLALSTSDARRGSFTQAVDLEIQLRKTFGQEPDRREVNQDMAKMVDEAKTILERLL</sequence>
<dbReference type="KEGG" id="vg:77924408"/>